<sequence>MIELYKARLVERVLLKGKVWTLNKLLYRSDVPPHLSCFSDSDFANDQKTHKSRTGVVISFCREAITWLSRKQTTTALSTTEAEYIAAIESTKEILWVNCLVKEILNFKLTQTLSVNNRSVIHLITNPEFHCRTKHVEVEVTLHHVNEKYIDREFILEHVPTGQQLADIFTKGLPHGSFMKNRDCLGALGLGGSVGANKRN</sequence>
<name>A0ABQ9HUS0_9NEOP</name>
<protein>
    <recommendedName>
        <fullName evidence="3">Copia protein</fullName>
    </recommendedName>
</protein>
<dbReference type="Proteomes" id="UP001159363">
    <property type="component" value="Chromosome 3"/>
</dbReference>
<keyword evidence="2" id="KW-1185">Reference proteome</keyword>
<accession>A0ABQ9HUS0</accession>
<comment type="caution">
    <text evidence="1">The sequence shown here is derived from an EMBL/GenBank/DDBJ whole genome shotgun (WGS) entry which is preliminary data.</text>
</comment>
<proteinExistence type="predicted"/>
<evidence type="ECO:0000313" key="2">
    <source>
        <dbReference type="Proteomes" id="UP001159363"/>
    </source>
</evidence>
<evidence type="ECO:0000313" key="1">
    <source>
        <dbReference type="EMBL" id="KAJ8888124.1"/>
    </source>
</evidence>
<dbReference type="CDD" id="cd09272">
    <property type="entry name" value="RNase_HI_RT_Ty1"/>
    <property type="match status" value="1"/>
</dbReference>
<dbReference type="PANTHER" id="PTHR11439">
    <property type="entry name" value="GAG-POL-RELATED RETROTRANSPOSON"/>
    <property type="match status" value="1"/>
</dbReference>
<gene>
    <name evidence="1" type="ORF">PR048_007611</name>
</gene>
<dbReference type="EMBL" id="JARBHB010000003">
    <property type="protein sequence ID" value="KAJ8888124.1"/>
    <property type="molecule type" value="Genomic_DNA"/>
</dbReference>
<reference evidence="1 2" key="1">
    <citation type="submission" date="2023-02" db="EMBL/GenBank/DDBJ databases">
        <title>LHISI_Scaffold_Assembly.</title>
        <authorList>
            <person name="Stuart O.P."/>
            <person name="Cleave R."/>
            <person name="Magrath M.J.L."/>
            <person name="Mikheyev A.S."/>
        </authorList>
    </citation>
    <scope>NUCLEOTIDE SEQUENCE [LARGE SCALE GENOMIC DNA]</scope>
    <source>
        <strain evidence="1">Daus_M_001</strain>
        <tissue evidence="1">Leg muscle</tissue>
    </source>
</reference>
<evidence type="ECO:0008006" key="3">
    <source>
        <dbReference type="Google" id="ProtNLM"/>
    </source>
</evidence>
<organism evidence="1 2">
    <name type="scientific">Dryococelus australis</name>
    <dbReference type="NCBI Taxonomy" id="614101"/>
    <lineage>
        <taxon>Eukaryota</taxon>
        <taxon>Metazoa</taxon>
        <taxon>Ecdysozoa</taxon>
        <taxon>Arthropoda</taxon>
        <taxon>Hexapoda</taxon>
        <taxon>Insecta</taxon>
        <taxon>Pterygota</taxon>
        <taxon>Neoptera</taxon>
        <taxon>Polyneoptera</taxon>
        <taxon>Phasmatodea</taxon>
        <taxon>Verophasmatodea</taxon>
        <taxon>Anareolatae</taxon>
        <taxon>Phasmatidae</taxon>
        <taxon>Eurycanthinae</taxon>
        <taxon>Dryococelus</taxon>
    </lineage>
</organism>